<reference evidence="1 2" key="1">
    <citation type="submission" date="2020-08" db="EMBL/GenBank/DDBJ databases">
        <title>Genomic Encyclopedia of Type Strains, Phase III (KMG-III): the genomes of soil and plant-associated and newly described type strains.</title>
        <authorList>
            <person name="Whitman W."/>
        </authorList>
    </citation>
    <scope>NUCLEOTIDE SEQUENCE [LARGE SCALE GENOMIC DNA]</scope>
    <source>
        <strain evidence="1 2">CECT 8234</strain>
    </source>
</reference>
<dbReference type="AlphaFoldDB" id="A0A7W5CBH5"/>
<protein>
    <submittedName>
        <fullName evidence="1">Phage tail-like protein</fullName>
    </submittedName>
</protein>
<dbReference type="InterPro" id="IPR010667">
    <property type="entry name" value="Phage_T4_Gp19"/>
</dbReference>
<dbReference type="Pfam" id="PF06841">
    <property type="entry name" value="Phage_T4_gp19"/>
    <property type="match status" value="1"/>
</dbReference>
<evidence type="ECO:0000313" key="2">
    <source>
        <dbReference type="Proteomes" id="UP000518605"/>
    </source>
</evidence>
<dbReference type="Proteomes" id="UP000518605">
    <property type="component" value="Unassembled WGS sequence"/>
</dbReference>
<proteinExistence type="predicted"/>
<dbReference type="PANTHER" id="PTHR38009:SF1">
    <property type="entry name" value="CONSERVED HYPOTHETICAL PHAGE TAIL PROTEIN"/>
    <property type="match status" value="1"/>
</dbReference>
<comment type="caution">
    <text evidence="1">The sequence shown here is derived from an EMBL/GenBank/DDBJ whole genome shotgun (WGS) entry which is preliminary data.</text>
</comment>
<accession>A0A7W5CBH5</accession>
<dbReference type="GO" id="GO:0005198">
    <property type="term" value="F:structural molecule activity"/>
    <property type="evidence" value="ECO:0007669"/>
    <property type="project" value="InterPro"/>
</dbReference>
<keyword evidence="2" id="KW-1185">Reference proteome</keyword>
<evidence type="ECO:0000313" key="1">
    <source>
        <dbReference type="EMBL" id="MBB3154230.1"/>
    </source>
</evidence>
<dbReference type="RefSeq" id="WP_138752594.1">
    <property type="nucleotide sequence ID" value="NZ_CBCSLB010000016.1"/>
</dbReference>
<organism evidence="1 2">
    <name type="scientific">Paenibacillus endophyticus</name>
    <dbReference type="NCBI Taxonomy" id="1294268"/>
    <lineage>
        <taxon>Bacteria</taxon>
        <taxon>Bacillati</taxon>
        <taxon>Bacillota</taxon>
        <taxon>Bacilli</taxon>
        <taxon>Bacillales</taxon>
        <taxon>Paenibacillaceae</taxon>
        <taxon>Paenibacillus</taxon>
    </lineage>
</organism>
<gene>
    <name evidence="1" type="ORF">FHS16_004312</name>
</gene>
<dbReference type="EMBL" id="JACHXW010000015">
    <property type="protein sequence ID" value="MBB3154230.1"/>
    <property type="molecule type" value="Genomic_DNA"/>
</dbReference>
<dbReference type="InterPro" id="IPR011747">
    <property type="entry name" value="CHP02241"/>
</dbReference>
<dbReference type="NCBIfam" id="TIGR02241">
    <property type="entry name" value="conserved hypothetical phage tail region protein"/>
    <property type="match status" value="1"/>
</dbReference>
<name>A0A7W5CBH5_9BACL</name>
<dbReference type="PANTHER" id="PTHR38009">
    <property type="entry name" value="CONSERVED HYPOTHETICAL PHAGE TAIL PROTEIN"/>
    <property type="match status" value="1"/>
</dbReference>
<sequence length="144" mass="16352">MPGDRIDPYRNFRFRVEVEGLEQAGFSEVSGFEATFDVVEYREGNEVITPRKLPGLIKYGNITLKWGTTESMELYEWIQECAQGTIERKTITIIALDEEGEDVATWQVIEAWPVKYTAPTFNGTGNEVALELIEFAHEGLERSA</sequence>